<dbReference type="STRING" id="641025.SAMN05421507_10618"/>
<dbReference type="EMBL" id="FNIX01000006">
    <property type="protein sequence ID" value="SDP20835.1"/>
    <property type="molecule type" value="Genomic_DNA"/>
</dbReference>
<evidence type="ECO:0000313" key="2">
    <source>
        <dbReference type="EMBL" id="SDP20835.1"/>
    </source>
</evidence>
<evidence type="ECO:0000259" key="1">
    <source>
        <dbReference type="Pfam" id="PF03848"/>
    </source>
</evidence>
<dbReference type="Gene3D" id="3.40.50.150">
    <property type="entry name" value="Vaccinia Virus protein VP39"/>
    <property type="match status" value="1"/>
</dbReference>
<feature type="domain" description="Tellurite resistance methyltransferase TehB-like" evidence="1">
    <location>
        <begin position="67"/>
        <end position="104"/>
    </location>
</feature>
<dbReference type="RefSeq" id="WP_245733636.1">
    <property type="nucleotide sequence ID" value="NZ_FNIX01000006.1"/>
</dbReference>
<name>A0A1H0QUL7_9PSEU</name>
<gene>
    <name evidence="2" type="ORF">SAMN05421507_10618</name>
</gene>
<dbReference type="InterPro" id="IPR029063">
    <property type="entry name" value="SAM-dependent_MTases_sf"/>
</dbReference>
<evidence type="ECO:0000313" key="3">
    <source>
        <dbReference type="Proteomes" id="UP000199691"/>
    </source>
</evidence>
<dbReference type="SUPFAM" id="SSF53335">
    <property type="entry name" value="S-adenosyl-L-methionine-dependent methyltransferases"/>
    <property type="match status" value="1"/>
</dbReference>
<dbReference type="InterPro" id="IPR015985">
    <property type="entry name" value="TehB-like_dom"/>
</dbReference>
<accession>A0A1H0QUL7</accession>
<protein>
    <submittedName>
        <fullName evidence="2">Tellurite resistance protein TehB</fullName>
    </submittedName>
</protein>
<dbReference type="AlphaFoldDB" id="A0A1H0QUL7"/>
<dbReference type="Pfam" id="PF03848">
    <property type="entry name" value="TehB"/>
    <property type="match status" value="1"/>
</dbReference>
<reference evidence="3" key="1">
    <citation type="submission" date="2016-10" db="EMBL/GenBank/DDBJ databases">
        <authorList>
            <person name="Varghese N."/>
            <person name="Submissions S."/>
        </authorList>
    </citation>
    <scope>NUCLEOTIDE SEQUENCE [LARGE SCALE GENOMIC DNA]</scope>
    <source>
        <strain evidence="3">CGMCC 4.6609</strain>
    </source>
</reference>
<dbReference type="Proteomes" id="UP000199691">
    <property type="component" value="Unassembled WGS sequence"/>
</dbReference>
<dbReference type="CDD" id="cd02440">
    <property type="entry name" value="AdoMet_MTases"/>
    <property type="match status" value="1"/>
</dbReference>
<proteinExistence type="predicted"/>
<keyword evidence="3" id="KW-1185">Reference proteome</keyword>
<sequence>MGRRQLLGAADLPPLTRCARGSAKAADRWTARAGDWWDGFYADRSREVPFFAAEPDENLAGYLERGLVTPGRALDVGCGPGRNAVFLARHGFQVDAVDVSATAIE</sequence>
<organism evidence="2 3">
    <name type="scientific">Lentzea jiangxiensis</name>
    <dbReference type="NCBI Taxonomy" id="641025"/>
    <lineage>
        <taxon>Bacteria</taxon>
        <taxon>Bacillati</taxon>
        <taxon>Actinomycetota</taxon>
        <taxon>Actinomycetes</taxon>
        <taxon>Pseudonocardiales</taxon>
        <taxon>Pseudonocardiaceae</taxon>
        <taxon>Lentzea</taxon>
    </lineage>
</organism>